<dbReference type="InterPro" id="IPR039420">
    <property type="entry name" value="WalR-like"/>
</dbReference>
<dbReference type="InterPro" id="IPR001789">
    <property type="entry name" value="Sig_transdc_resp-reg_receiver"/>
</dbReference>
<evidence type="ECO:0000256" key="4">
    <source>
        <dbReference type="PROSITE-ProRule" id="PRU00169"/>
    </source>
</evidence>
<dbReference type="InterPro" id="IPR016032">
    <property type="entry name" value="Sig_transdc_resp-reg_C-effctor"/>
</dbReference>
<evidence type="ECO:0000256" key="2">
    <source>
        <dbReference type="ARBA" id="ARBA00023125"/>
    </source>
</evidence>
<evidence type="ECO:0000256" key="3">
    <source>
        <dbReference type="ARBA" id="ARBA00023163"/>
    </source>
</evidence>
<evidence type="ECO:0000256" key="1">
    <source>
        <dbReference type="ARBA" id="ARBA00023015"/>
    </source>
</evidence>
<dbReference type="PANTHER" id="PTHR43214">
    <property type="entry name" value="TWO-COMPONENT RESPONSE REGULATOR"/>
    <property type="match status" value="1"/>
</dbReference>
<gene>
    <name evidence="7" type="ORF">SAMN05421855_101606</name>
</gene>
<dbReference type="STRING" id="227084.SAMN05421855_101606"/>
<dbReference type="RefSeq" id="WP_093140310.1">
    <property type="nucleotide sequence ID" value="NZ_BMWO01000001.1"/>
</dbReference>
<reference evidence="7 8" key="1">
    <citation type="submission" date="2016-10" db="EMBL/GenBank/DDBJ databases">
        <authorList>
            <person name="de Groot N.N."/>
        </authorList>
    </citation>
    <scope>NUCLEOTIDE SEQUENCE [LARGE SCALE GENOMIC DNA]</scope>
    <source>
        <strain evidence="7 8">DSM 16195</strain>
    </source>
</reference>
<dbReference type="PROSITE" id="PS50043">
    <property type="entry name" value="HTH_LUXR_2"/>
    <property type="match status" value="1"/>
</dbReference>
<dbReference type="PROSITE" id="PS50110">
    <property type="entry name" value="RESPONSE_REGULATORY"/>
    <property type="match status" value="1"/>
</dbReference>
<keyword evidence="1" id="KW-0805">Transcription regulation</keyword>
<dbReference type="InterPro" id="IPR000792">
    <property type="entry name" value="Tscrpt_reg_LuxR_C"/>
</dbReference>
<dbReference type="EMBL" id="FNBA01000001">
    <property type="protein sequence ID" value="SDE43542.1"/>
    <property type="molecule type" value="Genomic_DNA"/>
</dbReference>
<sequence length="216" mass="24377">MIEKKKVSILIADDHPILLKGLNDELIENGYWVINSVSNGMKALEEILTNEPTLALLDIDMPLLTGFEVIKKAKEKGVTTKFIVLSFHKETSYIAQAKTLQIEGYLLKEDSFLEIEKCMESVLNNRVYFSSSFRNSIVNEASEEVKKLSLLTPSEVTILKLAALQKKNNEIAESLCVSTRTIEKHRSNIIVKLNLEKGSNSLINWVISNRNVILEL</sequence>
<keyword evidence="3" id="KW-0804">Transcription</keyword>
<accession>A0A1G7CW13</accession>
<keyword evidence="2 7" id="KW-0238">DNA-binding</keyword>
<dbReference type="GO" id="GO:0000160">
    <property type="term" value="P:phosphorelay signal transduction system"/>
    <property type="evidence" value="ECO:0007669"/>
    <property type="project" value="InterPro"/>
</dbReference>
<keyword evidence="8" id="KW-1185">Reference proteome</keyword>
<dbReference type="Gene3D" id="3.40.50.2300">
    <property type="match status" value="1"/>
</dbReference>
<dbReference type="SUPFAM" id="SSF52172">
    <property type="entry name" value="CheY-like"/>
    <property type="match status" value="1"/>
</dbReference>
<evidence type="ECO:0000259" key="5">
    <source>
        <dbReference type="PROSITE" id="PS50043"/>
    </source>
</evidence>
<evidence type="ECO:0000313" key="8">
    <source>
        <dbReference type="Proteomes" id="UP000199321"/>
    </source>
</evidence>
<dbReference type="Proteomes" id="UP000199321">
    <property type="component" value="Unassembled WGS sequence"/>
</dbReference>
<dbReference type="SUPFAM" id="SSF46894">
    <property type="entry name" value="C-terminal effector domain of the bipartite response regulators"/>
    <property type="match status" value="1"/>
</dbReference>
<dbReference type="CDD" id="cd06170">
    <property type="entry name" value="LuxR_C_like"/>
    <property type="match status" value="1"/>
</dbReference>
<protein>
    <submittedName>
        <fullName evidence="7">DNA-binding response regulator, NarL/FixJ family, contains REC and HTH domains</fullName>
    </submittedName>
</protein>
<keyword evidence="4" id="KW-0597">Phosphoprotein</keyword>
<dbReference type="InterPro" id="IPR011006">
    <property type="entry name" value="CheY-like_superfamily"/>
</dbReference>
<dbReference type="GO" id="GO:0003677">
    <property type="term" value="F:DNA binding"/>
    <property type="evidence" value="ECO:0007669"/>
    <property type="project" value="UniProtKB-KW"/>
</dbReference>
<dbReference type="GO" id="GO:0006355">
    <property type="term" value="P:regulation of DNA-templated transcription"/>
    <property type="evidence" value="ECO:0007669"/>
    <property type="project" value="InterPro"/>
</dbReference>
<evidence type="ECO:0000259" key="6">
    <source>
        <dbReference type="PROSITE" id="PS50110"/>
    </source>
</evidence>
<dbReference type="PRINTS" id="PR00038">
    <property type="entry name" value="HTHLUXR"/>
</dbReference>
<dbReference type="Pfam" id="PF00072">
    <property type="entry name" value="Response_reg"/>
    <property type="match status" value="1"/>
</dbReference>
<dbReference type="OrthoDB" id="9797341at2"/>
<name>A0A1G7CW13_9FLAO</name>
<feature type="modified residue" description="4-aspartylphosphate" evidence="4">
    <location>
        <position position="58"/>
    </location>
</feature>
<dbReference type="SMART" id="SM00421">
    <property type="entry name" value="HTH_LUXR"/>
    <property type="match status" value="1"/>
</dbReference>
<dbReference type="PANTHER" id="PTHR43214:SF41">
    <property type="entry name" value="NITRATE_NITRITE RESPONSE REGULATOR PROTEIN NARP"/>
    <property type="match status" value="1"/>
</dbReference>
<feature type="domain" description="Response regulatory" evidence="6">
    <location>
        <begin position="8"/>
        <end position="123"/>
    </location>
</feature>
<evidence type="ECO:0000313" key="7">
    <source>
        <dbReference type="EMBL" id="SDE43542.1"/>
    </source>
</evidence>
<feature type="domain" description="HTH luxR-type" evidence="5">
    <location>
        <begin position="144"/>
        <end position="210"/>
    </location>
</feature>
<proteinExistence type="predicted"/>
<organism evidence="7 8">
    <name type="scientific">Ulvibacter litoralis</name>
    <dbReference type="NCBI Taxonomy" id="227084"/>
    <lineage>
        <taxon>Bacteria</taxon>
        <taxon>Pseudomonadati</taxon>
        <taxon>Bacteroidota</taxon>
        <taxon>Flavobacteriia</taxon>
        <taxon>Flavobacteriales</taxon>
        <taxon>Flavobacteriaceae</taxon>
        <taxon>Ulvibacter</taxon>
    </lineage>
</organism>
<dbReference type="Pfam" id="PF00196">
    <property type="entry name" value="GerE"/>
    <property type="match status" value="1"/>
</dbReference>
<dbReference type="SMART" id="SM00448">
    <property type="entry name" value="REC"/>
    <property type="match status" value="1"/>
</dbReference>
<dbReference type="AlphaFoldDB" id="A0A1G7CW13"/>